<evidence type="ECO:0000256" key="1">
    <source>
        <dbReference type="SAM" id="MobiDB-lite"/>
    </source>
</evidence>
<feature type="compositionally biased region" description="Polar residues" evidence="1">
    <location>
        <begin position="888"/>
        <end position="902"/>
    </location>
</feature>
<feature type="compositionally biased region" description="Polar residues" evidence="1">
    <location>
        <begin position="168"/>
        <end position="179"/>
    </location>
</feature>
<organism evidence="2 3">
    <name type="scientific">Symbiodinium natans</name>
    <dbReference type="NCBI Taxonomy" id="878477"/>
    <lineage>
        <taxon>Eukaryota</taxon>
        <taxon>Sar</taxon>
        <taxon>Alveolata</taxon>
        <taxon>Dinophyceae</taxon>
        <taxon>Suessiales</taxon>
        <taxon>Symbiodiniaceae</taxon>
        <taxon>Symbiodinium</taxon>
    </lineage>
</organism>
<dbReference type="OrthoDB" id="414945at2759"/>
<dbReference type="PANTHER" id="PTHR11439">
    <property type="entry name" value="GAG-POL-RELATED RETROTRANSPOSON"/>
    <property type="match status" value="1"/>
</dbReference>
<proteinExistence type="predicted"/>
<reference evidence="2" key="1">
    <citation type="submission" date="2021-02" db="EMBL/GenBank/DDBJ databases">
        <authorList>
            <person name="Dougan E. K."/>
            <person name="Rhodes N."/>
            <person name="Thang M."/>
            <person name="Chan C."/>
        </authorList>
    </citation>
    <scope>NUCLEOTIDE SEQUENCE</scope>
</reference>
<comment type="caution">
    <text evidence="2">The sequence shown here is derived from an EMBL/GenBank/DDBJ whole genome shotgun (WGS) entry which is preliminary data.</text>
</comment>
<dbReference type="EMBL" id="CAJNDS010000652">
    <property type="protein sequence ID" value="CAE7225514.1"/>
    <property type="molecule type" value="Genomic_DNA"/>
</dbReference>
<evidence type="ECO:0000313" key="3">
    <source>
        <dbReference type="Proteomes" id="UP000604046"/>
    </source>
</evidence>
<evidence type="ECO:0008006" key="4">
    <source>
        <dbReference type="Google" id="ProtNLM"/>
    </source>
</evidence>
<feature type="region of interest" description="Disordered" evidence="1">
    <location>
        <begin position="168"/>
        <end position="199"/>
    </location>
</feature>
<keyword evidence="3" id="KW-1185">Reference proteome</keyword>
<dbReference type="PANTHER" id="PTHR11439:SF467">
    <property type="entry name" value="INTEGRASE CATALYTIC DOMAIN-CONTAINING PROTEIN"/>
    <property type="match status" value="1"/>
</dbReference>
<evidence type="ECO:0000313" key="2">
    <source>
        <dbReference type="EMBL" id="CAE7225514.1"/>
    </source>
</evidence>
<dbReference type="Proteomes" id="UP000604046">
    <property type="component" value="Unassembled WGS sequence"/>
</dbReference>
<sequence length="1678" mass="188886">MAALGEDGDFAGKLRLPLPDNFSGQPADWEEWSWNFKAYISMFEAGAVTLLDNAEALTTEFTDAHLEVTLDTGDVDVDATRSHFASKCPLNRVNAVEGEESELYGLQEEESYFGEAPWDDWSEWTVGALFDESWESWDDSLWDSSWDSWDWYSYQDFAGWNEWWPEATSSKETLSPQQPQKRKEESTLQHGAQQAPVSAVTVTAPPGLSKAAPKPKAKSSLSPSSFLMSALVLGNFGVGQSFGFEGMLTGDVDFSYGEKRATFSSVGMAPLETFSLNRNDSVPQKLFSVYDLGVSNLNTTFRDHALEEHLVAATFDENEPWILFDSGAATHCCPQDFASEWMSLLKFATFFTTPMNKDHSAEDTFRLRLAQAASGTLPDFQKALVEQLSEKDPATGEAFTHDRWLNFQLFWVRVHYVSRNTLYVPEDPHFEEELGNARMTLIMRPDAEPTWHFDLWRKHGAQEVTQDFVGATCFEKLPLEAFEAEPAQPEYLAQRPKGLKQPGEPTLTERLEHELTHLPFKPWCAICLKAKSRQAHSKKLSLRQPVLQMDFSFLSDKPGEEQVTILNVVDVLSNMALSVVIPTKARTPYSHAELRRFVLETGRTFGILQCDPEPALKAIAEAVTGEVGGLSLRSTPTGWKQAQGSVGNMQATLYGQIKALRLELLQRYQVDLSVHSALFTWLVRHAQWLVNRYLCNAAGTTAFERRWGKRYNGFICRFGETVLFRKQRVNKGKPAFERGIWLGKDTESEQHFVADSRGVYKTRSLKRLPPTQQSDAALLQSVTARPWDPTGAKVETDSFIFPMQQSEEATNPALPPSGPLSGPPEKGNDVPNYELSDPELEEALGLDGTEPVPARDDLSDLPEDYFSDVEQEPPLPPPEFEPPRLTLDEQTANAAQARSSTDAALPQPPGSRPRLSDESPASPTKRSTETFDVGTTKVQRINAVTFYSGRKRIPKPLCYLRVAAVTTKNDLEVPVAINQDEKELLLMKTLENPYLWYETEFPLVEEVEGMKKEMKSMTTFDVFEEVHYKDIPQALLDKVISTRWVKVRKSDGTVRCRLVVRGYTQEVNDKDETFASTPSLTTLKLLLTLAVARDVELSVADLQKDLLLKMTGTLDEGQSVTFLGRELQRTNDAILVGMNPAYIDRMLETAGLSGCKPVLAPGTDTLRKQLNVEPLDAEAHKRYRRIVGQLLWLSSVRPDIMYAVKELSRGLSAPTSEHEAKAKHLLKYLAGTKNFSQRLQPTLQLSPQRKAIDINIYVDSDWAGCADSRRSTSGVSLFMLGANILSHSRTQATVALSSGEAELYAIGSGTADALFLKSLIEEAKLFPKANLCIWTDSNVGKSIVSRFGASRKTKHVELRFLYVQELVASGMVRVKKVLGTLNPADILTKYAMDRFTPAQSRDVDFSTYRTWLSLQLVLETLWNGLQKEQLYLPLSSPAEMFQKLYPLIQYAATLGLYTPPELEVLQRTFVGFWTPERPTFRQDWVPFQLWLTLPTGLWLTVASAAQRSGNFVLPSAAMVGTMVDCLNLTLSPRSSLLFWSFGLSISLQQGLDRVTFMPGEQLITIGVRLLLQDFTRLITINGNRLWNRRYVDYFLKVQSLNFMWEPTCRTIVTLLHRIHPYELCDNLNTYFDRPDCRHSRLMHLPLLSRLYQELSNFPDEGVAPMHLDIPTLRRGSRM</sequence>
<feature type="compositionally biased region" description="Acidic residues" evidence="1">
    <location>
        <begin position="859"/>
        <end position="871"/>
    </location>
</feature>
<feature type="compositionally biased region" description="Pro residues" evidence="1">
    <location>
        <begin position="813"/>
        <end position="822"/>
    </location>
</feature>
<gene>
    <name evidence="2" type="ORF">SNAT2548_LOCUS8693</name>
</gene>
<protein>
    <recommendedName>
        <fullName evidence="4">Copia protein</fullName>
    </recommendedName>
</protein>
<accession>A0A812K820</accession>
<name>A0A812K820_9DINO</name>
<feature type="region of interest" description="Disordered" evidence="1">
    <location>
        <begin position="808"/>
        <end position="933"/>
    </location>
</feature>
<dbReference type="CDD" id="cd09272">
    <property type="entry name" value="RNase_HI_RT_Ty1"/>
    <property type="match status" value="1"/>
</dbReference>